<name>A7VYR1_9FIRM</name>
<organism evidence="2 3">
    <name type="scientific">[Clostridium] leptum DSM 753</name>
    <dbReference type="NCBI Taxonomy" id="428125"/>
    <lineage>
        <taxon>Bacteria</taxon>
        <taxon>Bacillati</taxon>
        <taxon>Bacillota</taxon>
        <taxon>Clostridia</taxon>
        <taxon>Eubacteriales</taxon>
        <taxon>Oscillospiraceae</taxon>
        <taxon>Oscillospiraceae incertae sedis</taxon>
    </lineage>
</organism>
<sequence length="39" mass="4377">MLKQTSCLEFLSFFITVIEGRLLFIFIPPAALFGFPVVA</sequence>
<keyword evidence="1" id="KW-0472">Membrane</keyword>
<evidence type="ECO:0000256" key="1">
    <source>
        <dbReference type="SAM" id="Phobius"/>
    </source>
</evidence>
<feature type="transmembrane region" description="Helical" evidence="1">
    <location>
        <begin position="7"/>
        <end position="27"/>
    </location>
</feature>
<reference evidence="2 3" key="2">
    <citation type="submission" date="2007-08" db="EMBL/GenBank/DDBJ databases">
        <authorList>
            <person name="Fulton L."/>
            <person name="Clifton S."/>
            <person name="Fulton B."/>
            <person name="Xu J."/>
            <person name="Minx P."/>
            <person name="Pepin K.H."/>
            <person name="Johnson M."/>
            <person name="Thiruvilangam P."/>
            <person name="Bhonagiri V."/>
            <person name="Nash W.E."/>
            <person name="Wang C."/>
            <person name="Mardis E.R."/>
            <person name="Wilson R.K."/>
        </authorList>
    </citation>
    <scope>NUCLEOTIDE SEQUENCE [LARGE SCALE GENOMIC DNA]</scope>
    <source>
        <strain evidence="2 3">DSM 753</strain>
    </source>
</reference>
<accession>A7VYR1</accession>
<dbReference type="Proteomes" id="UP000003490">
    <property type="component" value="Unassembled WGS sequence"/>
</dbReference>
<keyword evidence="1" id="KW-0812">Transmembrane</keyword>
<protein>
    <submittedName>
        <fullName evidence="2">Uncharacterized protein</fullName>
    </submittedName>
</protein>
<proteinExistence type="predicted"/>
<evidence type="ECO:0000313" key="3">
    <source>
        <dbReference type="Proteomes" id="UP000003490"/>
    </source>
</evidence>
<comment type="caution">
    <text evidence="2">The sequence shown here is derived from an EMBL/GenBank/DDBJ whole genome shotgun (WGS) entry which is preliminary data.</text>
</comment>
<evidence type="ECO:0000313" key="2">
    <source>
        <dbReference type="EMBL" id="EDO59689.1"/>
    </source>
</evidence>
<dbReference type="AlphaFoldDB" id="A7VYR1"/>
<dbReference type="HOGENOM" id="CLU_3307416_0_0_9"/>
<reference evidence="2 3" key="1">
    <citation type="submission" date="2007-08" db="EMBL/GenBank/DDBJ databases">
        <title>Draft genome sequence of Clostridium leptum (DSM 753).</title>
        <authorList>
            <person name="Sudarsanam P."/>
            <person name="Ley R."/>
            <person name="Guruge J."/>
            <person name="Turnbaugh P.J."/>
            <person name="Mahowald M."/>
            <person name="Liep D."/>
            <person name="Gordon J."/>
        </authorList>
    </citation>
    <scope>NUCLEOTIDE SEQUENCE [LARGE SCALE GENOMIC DNA]</scope>
    <source>
        <strain evidence="2 3">DSM 753</strain>
    </source>
</reference>
<dbReference type="EMBL" id="ABCB02000021">
    <property type="protein sequence ID" value="EDO59689.1"/>
    <property type="molecule type" value="Genomic_DNA"/>
</dbReference>
<gene>
    <name evidence="2" type="ORF">CLOLEP_03739</name>
</gene>
<keyword evidence="1" id="KW-1133">Transmembrane helix</keyword>